<evidence type="ECO:0000259" key="16">
    <source>
        <dbReference type="PROSITE" id="PS50262"/>
    </source>
</evidence>
<dbReference type="InterPro" id="IPR001277">
    <property type="entry name" value="CXCR4/ACKR2"/>
</dbReference>
<evidence type="ECO:0000313" key="17">
    <source>
        <dbReference type="Ensembl" id="ENSLACP00000009883.1"/>
    </source>
</evidence>
<evidence type="ECO:0000256" key="8">
    <source>
        <dbReference type="ARBA" id="ARBA00023040"/>
    </source>
</evidence>
<dbReference type="PRINTS" id="PR00237">
    <property type="entry name" value="GPCRRHODOPSN"/>
</dbReference>
<dbReference type="GO" id="GO:0015026">
    <property type="term" value="F:coreceptor activity"/>
    <property type="evidence" value="ECO:0007669"/>
    <property type="project" value="InterPro"/>
</dbReference>
<comment type="similarity">
    <text evidence="14">Belongs to the G-protein coupled receptor 1 family.</text>
</comment>
<comment type="subcellular location">
    <subcellularLocation>
        <location evidence="2">Cell membrane</location>
        <topology evidence="2">Multi-pass membrane protein</topology>
    </subcellularLocation>
    <subcellularLocation>
        <location evidence="1">Early endosome</location>
    </subcellularLocation>
</comment>
<evidence type="ECO:0000256" key="10">
    <source>
        <dbReference type="ARBA" id="ARBA00023157"/>
    </source>
</evidence>
<dbReference type="AlphaFoldDB" id="H3AJR2"/>
<feature type="transmembrane region" description="Helical" evidence="15">
    <location>
        <begin position="238"/>
        <end position="256"/>
    </location>
</feature>
<evidence type="ECO:0000256" key="1">
    <source>
        <dbReference type="ARBA" id="ARBA00004412"/>
    </source>
</evidence>
<keyword evidence="8 14" id="KW-0297">G-protein coupled receptor</keyword>
<evidence type="ECO:0000256" key="13">
    <source>
        <dbReference type="ARBA" id="ARBA00023224"/>
    </source>
</evidence>
<feature type="transmembrane region" description="Helical" evidence="15">
    <location>
        <begin position="38"/>
        <end position="59"/>
    </location>
</feature>
<dbReference type="InterPro" id="IPR000355">
    <property type="entry name" value="Chemokine_rcpt"/>
</dbReference>
<evidence type="ECO:0000256" key="11">
    <source>
        <dbReference type="ARBA" id="ARBA00023170"/>
    </source>
</evidence>
<dbReference type="FunFam" id="1.20.1070.10:FF:000035">
    <property type="entry name" value="C-C chemokine receptor type 6"/>
    <property type="match status" value="1"/>
</dbReference>
<dbReference type="Ensembl" id="ENSLACT00000009959.1">
    <property type="protein sequence ID" value="ENSLACP00000009883.1"/>
    <property type="gene ID" value="ENSLACG00000008713.1"/>
</dbReference>
<sequence length="350" mass="40534">MRYSDNYNDTDDFNLEDYYADSCNEDNFNTFSIYFLPWAYSIIFITGLLGNCLVIFTYIYHMKLRTLTDIYLVNLSVADVLFVSTLPFWAYSAAHEWVFGRLMCKLTNGLYTINLYSCMLTLVCICVDRYIAIAQATKSHTFHNKKLLFGKLTCFGVWVFAIILSIPELMFSKVLNLSSKYCRMSFPPDTKIEIEKITIFSQLTVGFLFPFLAMVICYSVIIKTLLNAKGVQRHKSLRIIFVVVAIFIILQLPYNIMKLKKMAGHHDAENCDTQVNFKYADLIAEAIAYSHCCFNPFLYAFIGEKFRKHFYKLVKDLGCVRQQTLSVRHRNEESSKSLSLGTNTERISMY</sequence>
<feature type="transmembrane region" description="Helical" evidence="15">
    <location>
        <begin position="152"/>
        <end position="171"/>
    </location>
</feature>
<dbReference type="GO" id="GO:0019957">
    <property type="term" value="F:C-C chemokine binding"/>
    <property type="evidence" value="ECO:0007669"/>
    <property type="project" value="TreeGrafter"/>
</dbReference>
<evidence type="ECO:0000256" key="15">
    <source>
        <dbReference type="SAM" id="Phobius"/>
    </source>
</evidence>
<dbReference type="GO" id="GO:0019722">
    <property type="term" value="P:calcium-mediated signaling"/>
    <property type="evidence" value="ECO:0007669"/>
    <property type="project" value="TreeGrafter"/>
</dbReference>
<dbReference type="Gene3D" id="1.20.1070.10">
    <property type="entry name" value="Rhodopsin 7-helix transmembrane proteins"/>
    <property type="match status" value="1"/>
</dbReference>
<dbReference type="InterPro" id="IPR002235">
    <property type="entry name" value="Chemokine_CXCR6"/>
</dbReference>
<keyword evidence="18" id="KW-1185">Reference proteome</keyword>
<dbReference type="PRINTS" id="PR00645">
    <property type="entry name" value="CXCCHMKINER4"/>
</dbReference>
<evidence type="ECO:0000256" key="7">
    <source>
        <dbReference type="ARBA" id="ARBA00022989"/>
    </source>
</evidence>
<keyword evidence="4" id="KW-1003">Cell membrane</keyword>
<dbReference type="InParanoid" id="H3AJR2"/>
<organism evidence="17 18">
    <name type="scientific">Latimeria chalumnae</name>
    <name type="common">Coelacanth</name>
    <dbReference type="NCBI Taxonomy" id="7897"/>
    <lineage>
        <taxon>Eukaryota</taxon>
        <taxon>Metazoa</taxon>
        <taxon>Chordata</taxon>
        <taxon>Craniata</taxon>
        <taxon>Vertebrata</taxon>
        <taxon>Euteleostomi</taxon>
        <taxon>Coelacanthiformes</taxon>
        <taxon>Coelacanthidae</taxon>
        <taxon>Latimeria</taxon>
    </lineage>
</organism>
<keyword evidence="11 14" id="KW-0675">Receptor</keyword>
<dbReference type="InterPro" id="IPR050119">
    <property type="entry name" value="CCR1-9-like"/>
</dbReference>
<evidence type="ECO:0000256" key="3">
    <source>
        <dbReference type="ARBA" id="ARBA00019717"/>
    </source>
</evidence>
<dbReference type="PANTHER" id="PTHR10489:SF705">
    <property type="entry name" value="C-X-C CHEMOKINE RECEPTOR TYPE 6"/>
    <property type="match status" value="1"/>
</dbReference>
<dbReference type="PROSITE" id="PS00237">
    <property type="entry name" value="G_PROTEIN_RECEP_F1_1"/>
    <property type="match status" value="1"/>
</dbReference>
<gene>
    <name evidence="17" type="primary">CXCR6</name>
</gene>
<name>H3AJR2_LATCH</name>
<dbReference type="EMBL" id="AFYH01147572">
    <property type="status" value="NOT_ANNOTATED_CDS"/>
    <property type="molecule type" value="Genomic_DNA"/>
</dbReference>
<evidence type="ECO:0000256" key="5">
    <source>
        <dbReference type="ARBA" id="ARBA00022692"/>
    </source>
</evidence>
<dbReference type="InterPro" id="IPR000276">
    <property type="entry name" value="GPCR_Rhodpsn"/>
</dbReference>
<feature type="transmembrane region" description="Helical" evidence="15">
    <location>
        <begin position="282"/>
        <end position="302"/>
    </location>
</feature>
<dbReference type="GO" id="GO:0006955">
    <property type="term" value="P:immune response"/>
    <property type="evidence" value="ECO:0007669"/>
    <property type="project" value="TreeGrafter"/>
</dbReference>
<dbReference type="GO" id="GO:0060326">
    <property type="term" value="P:cell chemotaxis"/>
    <property type="evidence" value="ECO:0007669"/>
    <property type="project" value="TreeGrafter"/>
</dbReference>
<keyword evidence="7 15" id="KW-1133">Transmembrane helix</keyword>
<dbReference type="FunCoup" id="H3AJR2">
    <property type="interactions" value="618"/>
</dbReference>
<protein>
    <recommendedName>
        <fullName evidence="3">C-X-C chemokine receptor type 6</fullName>
    </recommendedName>
</protein>
<keyword evidence="10" id="KW-1015">Disulfide bond</keyword>
<evidence type="ECO:0000256" key="2">
    <source>
        <dbReference type="ARBA" id="ARBA00004651"/>
    </source>
</evidence>
<dbReference type="CDD" id="cd15173">
    <property type="entry name" value="7tmA_CXCR6"/>
    <property type="match status" value="1"/>
</dbReference>
<keyword evidence="6" id="KW-0967">Endosome</keyword>
<dbReference type="GO" id="GO:0007204">
    <property type="term" value="P:positive regulation of cytosolic calcium ion concentration"/>
    <property type="evidence" value="ECO:0007669"/>
    <property type="project" value="TreeGrafter"/>
</dbReference>
<dbReference type="OMA" id="VCISIWI"/>
<proteinExistence type="inferred from homology"/>
<dbReference type="InterPro" id="IPR017452">
    <property type="entry name" value="GPCR_Rhodpsn_7TM"/>
</dbReference>
<evidence type="ECO:0000256" key="9">
    <source>
        <dbReference type="ARBA" id="ARBA00023136"/>
    </source>
</evidence>
<dbReference type="GO" id="GO:0009897">
    <property type="term" value="C:external side of plasma membrane"/>
    <property type="evidence" value="ECO:0007669"/>
    <property type="project" value="TreeGrafter"/>
</dbReference>
<dbReference type="GO" id="GO:0016494">
    <property type="term" value="F:C-X-C chemokine receptor activity"/>
    <property type="evidence" value="ECO:0007669"/>
    <property type="project" value="InterPro"/>
</dbReference>
<keyword evidence="5 14" id="KW-0812">Transmembrane</keyword>
<dbReference type="PRINTS" id="PR00657">
    <property type="entry name" value="CCCHEMOKINER"/>
</dbReference>
<feature type="transmembrane region" description="Helical" evidence="15">
    <location>
        <begin position="207"/>
        <end position="226"/>
    </location>
</feature>
<reference evidence="18" key="1">
    <citation type="submission" date="2011-08" db="EMBL/GenBank/DDBJ databases">
        <title>The draft genome of Latimeria chalumnae.</title>
        <authorList>
            <person name="Di Palma F."/>
            <person name="Alfoldi J."/>
            <person name="Johnson J."/>
            <person name="Berlin A."/>
            <person name="Gnerre S."/>
            <person name="Jaffe D."/>
            <person name="MacCallum I."/>
            <person name="Young S."/>
            <person name="Walker B.J."/>
            <person name="Lander E."/>
            <person name="Lindblad-Toh K."/>
        </authorList>
    </citation>
    <scope>NUCLEOTIDE SEQUENCE [LARGE SCALE GENOMIC DNA]</scope>
    <source>
        <strain evidence="18">Wild caught</strain>
    </source>
</reference>
<evidence type="ECO:0000256" key="14">
    <source>
        <dbReference type="RuleBase" id="RU000688"/>
    </source>
</evidence>
<dbReference type="eggNOG" id="ENOG502QSJQ">
    <property type="taxonomic scope" value="Eukaryota"/>
</dbReference>
<dbReference type="Pfam" id="PF00001">
    <property type="entry name" value="7tm_1"/>
    <property type="match status" value="1"/>
</dbReference>
<keyword evidence="12" id="KW-0325">Glycoprotein</keyword>
<evidence type="ECO:0000256" key="12">
    <source>
        <dbReference type="ARBA" id="ARBA00023180"/>
    </source>
</evidence>
<dbReference type="GO" id="GO:0005769">
    <property type="term" value="C:early endosome"/>
    <property type="evidence" value="ECO:0007669"/>
    <property type="project" value="UniProtKB-SubCell"/>
</dbReference>
<keyword evidence="13 14" id="KW-0807">Transducer</keyword>
<evidence type="ECO:0000256" key="4">
    <source>
        <dbReference type="ARBA" id="ARBA00022475"/>
    </source>
</evidence>
<feature type="transmembrane region" description="Helical" evidence="15">
    <location>
        <begin position="111"/>
        <end position="131"/>
    </location>
</feature>
<keyword evidence="9 15" id="KW-0472">Membrane</keyword>
<dbReference type="PANTHER" id="PTHR10489">
    <property type="entry name" value="CELL ADHESION MOLECULE"/>
    <property type="match status" value="1"/>
</dbReference>
<feature type="domain" description="G-protein coupled receptors family 1 profile" evidence="16">
    <location>
        <begin position="50"/>
        <end position="299"/>
    </location>
</feature>
<dbReference type="HOGENOM" id="CLU_009579_8_3_1"/>
<dbReference type="PROSITE" id="PS50262">
    <property type="entry name" value="G_PROTEIN_RECEP_F1_2"/>
    <property type="match status" value="1"/>
</dbReference>
<dbReference type="GO" id="GO:0006954">
    <property type="term" value="P:inflammatory response"/>
    <property type="evidence" value="ECO:0007669"/>
    <property type="project" value="InterPro"/>
</dbReference>
<evidence type="ECO:0000256" key="6">
    <source>
        <dbReference type="ARBA" id="ARBA00022753"/>
    </source>
</evidence>
<dbReference type="GeneTree" id="ENSGT01030000234667"/>
<accession>H3AJR2</accession>
<reference evidence="17" key="2">
    <citation type="submission" date="2025-08" db="UniProtKB">
        <authorList>
            <consortium name="Ensembl"/>
        </authorList>
    </citation>
    <scope>IDENTIFICATION</scope>
</reference>
<dbReference type="Proteomes" id="UP000008672">
    <property type="component" value="Unassembled WGS sequence"/>
</dbReference>
<dbReference type="SUPFAM" id="SSF81321">
    <property type="entry name" value="Family A G protein-coupled receptor-like"/>
    <property type="match status" value="1"/>
</dbReference>
<dbReference type="GO" id="GO:0016493">
    <property type="term" value="F:C-C chemokine receptor activity"/>
    <property type="evidence" value="ECO:0007669"/>
    <property type="project" value="TreeGrafter"/>
</dbReference>
<reference evidence="17" key="3">
    <citation type="submission" date="2025-09" db="UniProtKB">
        <authorList>
            <consortium name="Ensembl"/>
        </authorList>
    </citation>
    <scope>IDENTIFICATION</scope>
</reference>
<dbReference type="STRING" id="7897.ENSLACP00000009883"/>
<evidence type="ECO:0000313" key="18">
    <source>
        <dbReference type="Proteomes" id="UP000008672"/>
    </source>
</evidence>
<feature type="transmembrane region" description="Helical" evidence="15">
    <location>
        <begin position="71"/>
        <end position="91"/>
    </location>
</feature>